<evidence type="ECO:0000256" key="8">
    <source>
        <dbReference type="ARBA" id="ARBA00023295"/>
    </source>
</evidence>
<evidence type="ECO:0000256" key="5">
    <source>
        <dbReference type="ARBA" id="ARBA00013433"/>
    </source>
</evidence>
<keyword evidence="12" id="KW-0966">Cell projection</keyword>
<dbReference type="GO" id="GO:0016787">
    <property type="term" value="F:hydrolase activity"/>
    <property type="evidence" value="ECO:0007669"/>
    <property type="project" value="UniProtKB-KW"/>
</dbReference>
<keyword evidence="12" id="KW-0282">Flagellum</keyword>
<dbReference type="InterPro" id="IPR051056">
    <property type="entry name" value="Glycosyl_Hydrolase_73"/>
</dbReference>
<dbReference type="InterPro" id="IPR019301">
    <property type="entry name" value="Flagellar_prot_FlgJ_N"/>
</dbReference>
<dbReference type="PRINTS" id="PR01002">
    <property type="entry name" value="FLGFLGJ"/>
</dbReference>
<evidence type="ECO:0000256" key="4">
    <source>
        <dbReference type="ARBA" id="ARBA00007974"/>
    </source>
</evidence>
<evidence type="ECO:0000256" key="7">
    <source>
        <dbReference type="ARBA" id="ARBA00022801"/>
    </source>
</evidence>
<dbReference type="InterPro" id="IPR013377">
    <property type="entry name" value="FlgJ"/>
</dbReference>
<evidence type="ECO:0000256" key="2">
    <source>
        <dbReference type="ARBA" id="ARBA00004418"/>
    </source>
</evidence>
<comment type="subcellular location">
    <subcellularLocation>
        <location evidence="2">Periplasm</location>
    </subcellularLocation>
</comment>
<gene>
    <name evidence="12" type="primary">flgJ</name>
    <name evidence="12" type="ORF">QU481_05090</name>
</gene>
<dbReference type="Gene3D" id="2.10.70.40">
    <property type="entry name" value="peptidoglycan hydrolase"/>
    <property type="match status" value="1"/>
</dbReference>
<dbReference type="SMART" id="SM00047">
    <property type="entry name" value="LYZ2"/>
    <property type="match status" value="1"/>
</dbReference>
<name>A0ABT7XKF8_9NEIS</name>
<evidence type="ECO:0000313" key="13">
    <source>
        <dbReference type="Proteomes" id="UP001168540"/>
    </source>
</evidence>
<evidence type="ECO:0000256" key="1">
    <source>
        <dbReference type="ARBA" id="ARBA00002954"/>
    </source>
</evidence>
<accession>A0ABT7XKF8</accession>
<organism evidence="12 13">
    <name type="scientific">Crenobacter oryzisoli</name>
    <dbReference type="NCBI Taxonomy" id="3056844"/>
    <lineage>
        <taxon>Bacteria</taxon>
        <taxon>Pseudomonadati</taxon>
        <taxon>Pseudomonadota</taxon>
        <taxon>Betaproteobacteria</taxon>
        <taxon>Neisseriales</taxon>
        <taxon>Neisseriaceae</taxon>
        <taxon>Crenobacter</taxon>
    </lineage>
</organism>
<dbReference type="Pfam" id="PF10135">
    <property type="entry name" value="Rod-binding"/>
    <property type="match status" value="1"/>
</dbReference>
<protein>
    <recommendedName>
        <fullName evidence="5">Peptidoglycan hydrolase FlgJ</fullName>
    </recommendedName>
    <alternativeName>
        <fullName evidence="10">Muramidase FlgJ</fullName>
    </alternativeName>
</protein>
<dbReference type="PANTHER" id="PTHR33308:SF9">
    <property type="entry name" value="PEPTIDOGLYCAN HYDROLASE FLGJ"/>
    <property type="match status" value="1"/>
</dbReference>
<dbReference type="Pfam" id="PF01832">
    <property type="entry name" value="Glucosaminidase"/>
    <property type="match status" value="1"/>
</dbReference>
<evidence type="ECO:0000313" key="12">
    <source>
        <dbReference type="EMBL" id="MDN0074265.1"/>
    </source>
</evidence>
<comment type="function">
    <text evidence="1">Flagellum-specific muramidase which hydrolyzes the peptidoglycan layer to assemble the rod structure in the periplasmic space.</text>
</comment>
<keyword evidence="12" id="KW-0969">Cilium</keyword>
<keyword evidence="8" id="KW-0326">Glycosidase</keyword>
<proteinExistence type="inferred from homology"/>
<evidence type="ECO:0000256" key="10">
    <source>
        <dbReference type="ARBA" id="ARBA00030835"/>
    </source>
</evidence>
<keyword evidence="7 12" id="KW-0378">Hydrolase</keyword>
<comment type="caution">
    <text evidence="12">The sequence shown here is derived from an EMBL/GenBank/DDBJ whole genome shotgun (WGS) entry which is preliminary data.</text>
</comment>
<comment type="similarity">
    <text evidence="4">In the C-terminal section; belongs to the glycosyl hydrolase 73 family.</text>
</comment>
<reference evidence="12" key="1">
    <citation type="submission" date="2023-06" db="EMBL/GenBank/DDBJ databases">
        <authorList>
            <person name="Zhang S."/>
        </authorList>
    </citation>
    <scope>NUCLEOTIDE SEQUENCE</scope>
    <source>
        <strain evidence="12">SG2303</strain>
    </source>
</reference>
<evidence type="ECO:0000259" key="11">
    <source>
        <dbReference type="SMART" id="SM00047"/>
    </source>
</evidence>
<evidence type="ECO:0000256" key="9">
    <source>
        <dbReference type="ARBA" id="ARBA00023316"/>
    </source>
</evidence>
<dbReference type="Proteomes" id="UP001168540">
    <property type="component" value="Unassembled WGS sequence"/>
</dbReference>
<dbReference type="RefSeq" id="WP_289828823.1">
    <property type="nucleotide sequence ID" value="NZ_JAUEDK010000006.1"/>
</dbReference>
<dbReference type="Gene3D" id="1.10.530.10">
    <property type="match status" value="1"/>
</dbReference>
<dbReference type="PANTHER" id="PTHR33308">
    <property type="entry name" value="PEPTIDOGLYCAN HYDROLASE FLGJ"/>
    <property type="match status" value="1"/>
</dbReference>
<evidence type="ECO:0000256" key="3">
    <source>
        <dbReference type="ARBA" id="ARBA00006880"/>
    </source>
</evidence>
<dbReference type="EMBL" id="JAUEDK010000006">
    <property type="protein sequence ID" value="MDN0074265.1"/>
    <property type="molecule type" value="Genomic_DNA"/>
</dbReference>
<keyword evidence="13" id="KW-1185">Reference proteome</keyword>
<keyword evidence="9" id="KW-0961">Cell wall biogenesis/degradation</keyword>
<comment type="similarity">
    <text evidence="3">In the N-terminal section; belongs to the FlgJ family.</text>
</comment>
<dbReference type="InterPro" id="IPR002901">
    <property type="entry name" value="MGlyc_endo_b_GlcNAc-like_dom"/>
</dbReference>
<dbReference type="NCBIfam" id="TIGR02541">
    <property type="entry name" value="flagell_FlgJ"/>
    <property type="match status" value="1"/>
</dbReference>
<sequence length="332" mass="34517">MSLSTSPFIRPLGADSNALAADPTALNALKTHAGKDQRAAIKQVASQFEALFLDTLVKQMRTTSLDGEEKSSDMDTYQGLFDQQLVQNLTQAGGVGLGEVLAKQIGKLAGVTEKDIAGHTVDLAPLPPVSSGTYHSAQANVADRLQALALHASANLDALSGNGGGGGLGGGGTAVSTDAREFVKAVLPDARQAAQTLGVAPALVVAHAALESGWGKRAIRHADGRDSHNLFGIKASSDWNGPTVDVLTTEYVNGAPQKKVARFRSYSSYAESLTDYAKLLSNNPRYKAVLGQGQNLQGFAQGLQNAGYATDPRYAKKLTDVASALLSRGSGS</sequence>
<keyword evidence="6" id="KW-0574">Periplasm</keyword>
<feature type="domain" description="Mannosyl-glycoprotein endo-beta-N-acetylglucosamidase-like" evidence="11">
    <location>
        <begin position="172"/>
        <end position="327"/>
    </location>
</feature>
<evidence type="ECO:0000256" key="6">
    <source>
        <dbReference type="ARBA" id="ARBA00022764"/>
    </source>
</evidence>